<reference evidence="2" key="1">
    <citation type="submission" date="2022-11" db="UniProtKB">
        <authorList>
            <consortium name="WormBaseParasite"/>
        </authorList>
    </citation>
    <scope>IDENTIFICATION</scope>
</reference>
<accession>A0A914RE53</accession>
<name>A0A914RE53_PAREQ</name>
<evidence type="ECO:0000313" key="1">
    <source>
        <dbReference type="Proteomes" id="UP000887564"/>
    </source>
</evidence>
<protein>
    <submittedName>
        <fullName evidence="2">Uncharacterized protein</fullName>
    </submittedName>
</protein>
<organism evidence="1 2">
    <name type="scientific">Parascaris equorum</name>
    <name type="common">Equine roundworm</name>
    <dbReference type="NCBI Taxonomy" id="6256"/>
    <lineage>
        <taxon>Eukaryota</taxon>
        <taxon>Metazoa</taxon>
        <taxon>Ecdysozoa</taxon>
        <taxon>Nematoda</taxon>
        <taxon>Chromadorea</taxon>
        <taxon>Rhabditida</taxon>
        <taxon>Spirurina</taxon>
        <taxon>Ascaridomorpha</taxon>
        <taxon>Ascaridoidea</taxon>
        <taxon>Ascarididae</taxon>
        <taxon>Parascaris</taxon>
    </lineage>
</organism>
<dbReference type="AlphaFoldDB" id="A0A914RE53"/>
<sequence length="98" mass="11009">MSTAERASLRHVFVDAIRGVLENNSRSDFPVHSLRGVSLICVQRWDEMVASVKKTVELIRQLMAIGILDSPSEGLEAIIACHYKSVGTQRKYAFSCKW</sequence>
<evidence type="ECO:0000313" key="2">
    <source>
        <dbReference type="WBParaSite" id="PEQ_0000459001-mRNA-1"/>
    </source>
</evidence>
<proteinExistence type="predicted"/>
<dbReference type="Proteomes" id="UP000887564">
    <property type="component" value="Unplaced"/>
</dbReference>
<dbReference type="WBParaSite" id="PEQ_0000459001-mRNA-1">
    <property type="protein sequence ID" value="PEQ_0000459001-mRNA-1"/>
    <property type="gene ID" value="PEQ_0000459001"/>
</dbReference>
<keyword evidence="1" id="KW-1185">Reference proteome</keyword>